<feature type="region of interest" description="Disordered" evidence="1">
    <location>
        <begin position="139"/>
        <end position="164"/>
    </location>
</feature>
<dbReference type="OrthoDB" id="8776025at2"/>
<accession>A0A2G8SZR3</accession>
<evidence type="ECO:0000256" key="1">
    <source>
        <dbReference type="SAM" id="MobiDB-lite"/>
    </source>
</evidence>
<dbReference type="Proteomes" id="UP000228593">
    <property type="component" value="Unassembled WGS sequence"/>
</dbReference>
<evidence type="ECO:0008006" key="4">
    <source>
        <dbReference type="Google" id="ProtNLM"/>
    </source>
</evidence>
<proteinExistence type="predicted"/>
<dbReference type="AlphaFoldDB" id="A0A2G8SZR3"/>
<dbReference type="InterPro" id="IPR021735">
    <property type="entry name" value="DUF3306"/>
</dbReference>
<comment type="caution">
    <text evidence="2">The sequence shown here is derived from an EMBL/GenBank/DDBJ whole genome shotgun (WGS) entry which is preliminary data.</text>
</comment>
<gene>
    <name evidence="2" type="ORF">CR103_15505</name>
</gene>
<keyword evidence="3" id="KW-1185">Reference proteome</keyword>
<protein>
    <recommendedName>
        <fullName evidence="4">DUF3306 domain-containing protein</fullName>
    </recommendedName>
</protein>
<reference evidence="2 3" key="1">
    <citation type="submission" date="2017-10" db="EMBL/GenBank/DDBJ databases">
        <title>Massilia psychrophilum sp. nov., a novel purple-pigmented bacterium isolated from Tianshan glacier, Xinjiang Municipality, China.</title>
        <authorList>
            <person name="Wang H."/>
        </authorList>
    </citation>
    <scope>NUCLEOTIDE SEQUENCE [LARGE SCALE GENOMIC DNA]</scope>
    <source>
        <strain evidence="2 3">JCM 30813</strain>
    </source>
</reference>
<feature type="compositionally biased region" description="Pro residues" evidence="1">
    <location>
        <begin position="155"/>
        <end position="164"/>
    </location>
</feature>
<dbReference type="Pfam" id="PF11748">
    <property type="entry name" value="DUF3306"/>
    <property type="match status" value="1"/>
</dbReference>
<evidence type="ECO:0000313" key="3">
    <source>
        <dbReference type="Proteomes" id="UP000228593"/>
    </source>
</evidence>
<sequence>MPDESFLQRWSRLKTVPEAPLPPLVPAVPVVPAAGALRAVPETETETVPATPLPTLADAAVLNADSDYSAFVARGVDADVRRLAMKKLFADPHFNVIDGLDIYMGDYNLPSPVSPEMLASLSHARSVFARIDELLEHAPSNTTAGPAADATGMPELPPPSEESA</sequence>
<evidence type="ECO:0000313" key="2">
    <source>
        <dbReference type="EMBL" id="PIL38948.1"/>
    </source>
</evidence>
<dbReference type="RefSeq" id="WP_099916869.1">
    <property type="nucleotide sequence ID" value="NZ_BMHS01000007.1"/>
</dbReference>
<name>A0A2G8SZR3_9BURK</name>
<organism evidence="2 3">
    <name type="scientific">Massilia psychrophila</name>
    <dbReference type="NCBI Taxonomy" id="1603353"/>
    <lineage>
        <taxon>Bacteria</taxon>
        <taxon>Pseudomonadati</taxon>
        <taxon>Pseudomonadota</taxon>
        <taxon>Betaproteobacteria</taxon>
        <taxon>Burkholderiales</taxon>
        <taxon>Oxalobacteraceae</taxon>
        <taxon>Telluria group</taxon>
        <taxon>Massilia</taxon>
    </lineage>
</organism>
<dbReference type="EMBL" id="PDOB01000026">
    <property type="protein sequence ID" value="PIL38948.1"/>
    <property type="molecule type" value="Genomic_DNA"/>
</dbReference>